<feature type="domain" description="Secretion system C-terminal sorting" evidence="1">
    <location>
        <begin position="179"/>
        <end position="248"/>
    </location>
</feature>
<dbReference type="AlphaFoldDB" id="A0A4Q9KSN1"/>
<reference evidence="2 3" key="1">
    <citation type="submission" date="2017-12" db="EMBL/GenBank/DDBJ databases">
        <authorList>
            <person name="Pombert J.-F."/>
            <person name="Haag K.L."/>
            <person name="Ebert D."/>
        </authorList>
    </citation>
    <scope>NUCLEOTIDE SEQUENCE [LARGE SCALE GENOMIC DNA]</scope>
    <source>
        <strain evidence="2">IL-BN-2</strain>
    </source>
</reference>
<dbReference type="SUPFAM" id="SSF49299">
    <property type="entry name" value="PKD domain"/>
    <property type="match status" value="1"/>
</dbReference>
<dbReference type="EMBL" id="PIXR01003117">
    <property type="protein sequence ID" value="TBT97190.1"/>
    <property type="molecule type" value="Genomic_DNA"/>
</dbReference>
<dbReference type="VEuPathDB" id="MicrosporidiaDB:CWI39_3117p0010"/>
<dbReference type="InterPro" id="IPR035986">
    <property type="entry name" value="PKD_dom_sf"/>
</dbReference>
<dbReference type="Proteomes" id="UP000293045">
    <property type="component" value="Unassembled WGS sequence"/>
</dbReference>
<gene>
    <name evidence="2" type="ORF">CWI39_3117p0010</name>
</gene>
<sequence>MPEYNGKIKGCSNENLQFSVKNPDQTISYIWDNNSSASNTFTTLAGNKTIKLYAKNFLGCKSVDNNIVVSLDDPSGTLSVDKNEITNSSDVKYTINNPVNVSIVNWNFNDGSDVMTTNNVNTLIHRFYNPSTINDVEYQSNIELISNSNCKLILNSAKIKVLKRVVNSINNISKLDLSIYPNPFTEYISVDNKLGEKLNYIITDMSGKIISIGSLDPGTNTINLYDLSKGIYNISINNSETIESYKIIKE</sequence>
<comment type="caution">
    <text evidence="2">The sequence shown here is derived from an EMBL/GenBank/DDBJ whole genome shotgun (WGS) entry which is preliminary data.</text>
</comment>
<dbReference type="InterPro" id="IPR026444">
    <property type="entry name" value="Secre_tail"/>
</dbReference>
<evidence type="ECO:0000259" key="1">
    <source>
        <dbReference type="Pfam" id="PF18962"/>
    </source>
</evidence>
<organism evidence="2 3">
    <name type="scientific">Hamiltosporidium magnivora</name>
    <dbReference type="NCBI Taxonomy" id="148818"/>
    <lineage>
        <taxon>Eukaryota</taxon>
        <taxon>Fungi</taxon>
        <taxon>Fungi incertae sedis</taxon>
        <taxon>Microsporidia</taxon>
        <taxon>Dubosqiidae</taxon>
        <taxon>Hamiltosporidium</taxon>
    </lineage>
</organism>
<proteinExistence type="predicted"/>
<evidence type="ECO:0000313" key="3">
    <source>
        <dbReference type="Proteomes" id="UP000293045"/>
    </source>
</evidence>
<dbReference type="NCBIfam" id="TIGR04183">
    <property type="entry name" value="Por_Secre_tail"/>
    <property type="match status" value="1"/>
</dbReference>
<accession>A0A4Q9KSN1</accession>
<dbReference type="Pfam" id="PF18962">
    <property type="entry name" value="Por_Secre_tail"/>
    <property type="match status" value="1"/>
</dbReference>
<evidence type="ECO:0000313" key="2">
    <source>
        <dbReference type="EMBL" id="TBT97190.1"/>
    </source>
</evidence>
<protein>
    <recommendedName>
        <fullName evidence="1">Secretion system C-terminal sorting domain-containing protein</fullName>
    </recommendedName>
</protein>
<name>A0A4Q9KSN1_9MICR</name>